<proteinExistence type="predicted"/>
<reference evidence="1 4" key="2">
    <citation type="submission" date="2021-08" db="EMBL/GenBank/DDBJ databases">
        <title>Complete genome sequence of the strain Aneurinibacillus thermoaerophilus CCM 8960.</title>
        <authorList>
            <person name="Musilova J."/>
            <person name="Kourilova X."/>
            <person name="Pernicova I."/>
            <person name="Bezdicek M."/>
            <person name="Lengerova M."/>
            <person name="Obruca S."/>
            <person name="Sedlar K."/>
        </authorList>
    </citation>
    <scope>NUCLEOTIDE SEQUENCE [LARGE SCALE GENOMIC DNA]</scope>
    <source>
        <strain evidence="1 4">CCM 8960</strain>
    </source>
</reference>
<protein>
    <submittedName>
        <fullName evidence="2">Uncharacterized protein</fullName>
    </submittedName>
</protein>
<dbReference type="Proteomes" id="UP000826616">
    <property type="component" value="Chromosome"/>
</dbReference>
<gene>
    <name evidence="1" type="ORF">K3F53_08175</name>
    <name evidence="2" type="ORF">SAMN04489735_1003116</name>
</gene>
<organism evidence="2 3">
    <name type="scientific">Aneurinibacillus thermoaerophilus</name>
    <dbReference type="NCBI Taxonomy" id="143495"/>
    <lineage>
        <taxon>Bacteria</taxon>
        <taxon>Bacillati</taxon>
        <taxon>Bacillota</taxon>
        <taxon>Bacilli</taxon>
        <taxon>Bacillales</taxon>
        <taxon>Paenibacillaceae</taxon>
        <taxon>Aneurinibacillus group</taxon>
        <taxon>Aneurinibacillus</taxon>
    </lineage>
</organism>
<dbReference type="GeneID" id="97141343"/>
<dbReference type="EMBL" id="CP080764">
    <property type="protein sequence ID" value="QYY44142.1"/>
    <property type="molecule type" value="Genomic_DNA"/>
</dbReference>
<evidence type="ECO:0000313" key="1">
    <source>
        <dbReference type="EMBL" id="QYY44142.1"/>
    </source>
</evidence>
<evidence type="ECO:0000313" key="4">
    <source>
        <dbReference type="Proteomes" id="UP000826616"/>
    </source>
</evidence>
<dbReference type="EMBL" id="FNDE01000003">
    <property type="protein sequence ID" value="SDG81429.1"/>
    <property type="molecule type" value="Genomic_DNA"/>
</dbReference>
<name>A0A1G7XB35_ANETH</name>
<keyword evidence="4" id="KW-1185">Reference proteome</keyword>
<reference evidence="2 3" key="1">
    <citation type="submission" date="2016-10" db="EMBL/GenBank/DDBJ databases">
        <authorList>
            <person name="de Groot N.N."/>
        </authorList>
    </citation>
    <scope>NUCLEOTIDE SEQUENCE [LARGE SCALE GENOMIC DNA]</scope>
    <source>
        <strain evidence="2 3">L 420-91</strain>
    </source>
</reference>
<sequence length="64" mass="7497">MATYIVNVYKREVHVSANITSKCNIEKMRDNHHVDTDVDDWSVGYNPFKRCPYCYIETNIAQEA</sequence>
<evidence type="ECO:0000313" key="3">
    <source>
        <dbReference type="Proteomes" id="UP000198956"/>
    </source>
</evidence>
<dbReference type="RefSeq" id="WP_057899026.1">
    <property type="nucleotide sequence ID" value="NZ_CP080764.1"/>
</dbReference>
<dbReference type="AlphaFoldDB" id="A0A1G7XB35"/>
<dbReference type="Proteomes" id="UP000198956">
    <property type="component" value="Unassembled WGS sequence"/>
</dbReference>
<accession>A0A1G7XB35</accession>
<evidence type="ECO:0000313" key="2">
    <source>
        <dbReference type="EMBL" id="SDG81429.1"/>
    </source>
</evidence>